<keyword evidence="1" id="KW-1133">Transmembrane helix</keyword>
<proteinExistence type="predicted"/>
<reference evidence="2 3" key="1">
    <citation type="submission" date="2020-02" db="EMBL/GenBank/DDBJ databases">
        <title>Shewanella WXL01 sp. nov., a marine bacterium isolated from green algae in Luhuitou Fringing Reef (Northern South China Sea).</title>
        <authorList>
            <person name="Wang X."/>
        </authorList>
    </citation>
    <scope>NUCLEOTIDE SEQUENCE [LARGE SCALE GENOMIC DNA]</scope>
    <source>
        <strain evidence="2 3">MCCC 1A01895</strain>
    </source>
</reference>
<evidence type="ECO:0000313" key="2">
    <source>
        <dbReference type="EMBL" id="MBR9727207.1"/>
    </source>
</evidence>
<dbReference type="EMBL" id="JAAIKR010000002">
    <property type="protein sequence ID" value="MBR9727207.1"/>
    <property type="molecule type" value="Genomic_DNA"/>
</dbReference>
<keyword evidence="1" id="KW-0472">Membrane</keyword>
<name>A0ABS5HZI5_9GAMM</name>
<protein>
    <submittedName>
        <fullName evidence="2">Zinc ribbon domain-containing protein</fullName>
    </submittedName>
</protein>
<accession>A0ABS5HZI5</accession>
<comment type="caution">
    <text evidence="2">The sequence shown here is derived from an EMBL/GenBank/DDBJ whole genome shotgun (WGS) entry which is preliminary data.</text>
</comment>
<feature type="transmembrane region" description="Helical" evidence="1">
    <location>
        <begin position="46"/>
        <end position="67"/>
    </location>
</feature>
<keyword evidence="3" id="KW-1185">Reference proteome</keyword>
<gene>
    <name evidence="2" type="ORF">G3R48_04245</name>
</gene>
<dbReference type="Proteomes" id="UP000811844">
    <property type="component" value="Unassembled WGS sequence"/>
</dbReference>
<evidence type="ECO:0000256" key="1">
    <source>
        <dbReference type="SAM" id="Phobius"/>
    </source>
</evidence>
<evidence type="ECO:0000313" key="3">
    <source>
        <dbReference type="Proteomes" id="UP000811844"/>
    </source>
</evidence>
<sequence length="105" mass="11611">MALVECPRCQKRISSKAKQCSHCQTSINGNLASLAKISHIEKSNQLMNHTFIFLTLFVAGAVLWFWGGEVAQGSRAIVAISSFAIGFSGYLITRIRIVMHKRKSV</sequence>
<feature type="transmembrane region" description="Helical" evidence="1">
    <location>
        <begin position="73"/>
        <end position="93"/>
    </location>
</feature>
<dbReference type="RefSeq" id="WP_153663386.1">
    <property type="nucleotide sequence ID" value="NZ_JAAIKR010000002.1"/>
</dbReference>
<keyword evidence="1" id="KW-0812">Transmembrane</keyword>
<organism evidence="2 3">
    <name type="scientific">Shewanella intestini</name>
    <dbReference type="NCBI Taxonomy" id="2017544"/>
    <lineage>
        <taxon>Bacteria</taxon>
        <taxon>Pseudomonadati</taxon>
        <taxon>Pseudomonadota</taxon>
        <taxon>Gammaproteobacteria</taxon>
        <taxon>Alteromonadales</taxon>
        <taxon>Shewanellaceae</taxon>
        <taxon>Shewanella</taxon>
    </lineage>
</organism>